<protein>
    <submittedName>
        <fullName evidence="11">Permease protein LolE</fullName>
    </submittedName>
</protein>
<feature type="transmembrane region" description="Helical" evidence="8">
    <location>
        <begin position="21"/>
        <end position="48"/>
    </location>
</feature>
<comment type="similarity">
    <text evidence="2">Belongs to the ABC-4 integral membrane protein family. LolC/E subfamily.</text>
</comment>
<dbReference type="Pfam" id="PF12704">
    <property type="entry name" value="MacB_PCD"/>
    <property type="match status" value="1"/>
</dbReference>
<dbReference type="Pfam" id="PF02687">
    <property type="entry name" value="FtsX"/>
    <property type="match status" value="1"/>
</dbReference>
<keyword evidence="3" id="KW-0813">Transport</keyword>
<feature type="transmembrane region" description="Helical" evidence="8">
    <location>
        <begin position="381"/>
        <end position="401"/>
    </location>
</feature>
<evidence type="ECO:0000256" key="8">
    <source>
        <dbReference type="SAM" id="Phobius"/>
    </source>
</evidence>
<accession>D2XIR4</accession>
<evidence type="ECO:0000256" key="1">
    <source>
        <dbReference type="ARBA" id="ARBA00004651"/>
    </source>
</evidence>
<evidence type="ECO:0000256" key="3">
    <source>
        <dbReference type="ARBA" id="ARBA00022448"/>
    </source>
</evidence>
<dbReference type="PANTHER" id="PTHR30489:SF0">
    <property type="entry name" value="LIPOPROTEIN-RELEASING SYSTEM TRANSMEMBRANE PROTEIN LOLE"/>
    <property type="match status" value="1"/>
</dbReference>
<dbReference type="GO" id="GO:0042953">
    <property type="term" value="P:lipoprotein transport"/>
    <property type="evidence" value="ECO:0007669"/>
    <property type="project" value="InterPro"/>
</dbReference>
<feature type="transmembrane region" description="Helical" evidence="8">
    <location>
        <begin position="272"/>
        <end position="296"/>
    </location>
</feature>
<dbReference type="GO" id="GO:0044874">
    <property type="term" value="P:lipoprotein localization to outer membrane"/>
    <property type="evidence" value="ECO:0007669"/>
    <property type="project" value="TreeGrafter"/>
</dbReference>
<evidence type="ECO:0000256" key="7">
    <source>
        <dbReference type="ARBA" id="ARBA00023136"/>
    </source>
</evidence>
<evidence type="ECO:0000256" key="5">
    <source>
        <dbReference type="ARBA" id="ARBA00022692"/>
    </source>
</evidence>
<evidence type="ECO:0000256" key="6">
    <source>
        <dbReference type="ARBA" id="ARBA00022989"/>
    </source>
</evidence>
<dbReference type="NCBIfam" id="TIGR02212">
    <property type="entry name" value="lolCE"/>
    <property type="match status" value="1"/>
</dbReference>
<proteinExistence type="inferred from homology"/>
<dbReference type="InterPro" id="IPR011925">
    <property type="entry name" value="LolCE_TM"/>
</dbReference>
<reference evidence="11" key="1">
    <citation type="submission" date="2009-11" db="EMBL/GenBank/DDBJ databases">
        <authorList>
            <person name="Rhee S.-K."/>
            <person name="Park S.-J."/>
        </authorList>
    </citation>
    <scope>NUCLEOTIDE SEQUENCE</scope>
</reference>
<evidence type="ECO:0000256" key="2">
    <source>
        <dbReference type="ARBA" id="ARBA00005236"/>
    </source>
</evidence>
<dbReference type="EMBL" id="GU177851">
    <property type="protein sequence ID" value="ADB12524.1"/>
    <property type="molecule type" value="Genomic_DNA"/>
</dbReference>
<feature type="domain" description="ABC3 transporter permease C-terminal" evidence="9">
    <location>
        <begin position="275"/>
        <end position="408"/>
    </location>
</feature>
<evidence type="ECO:0000256" key="4">
    <source>
        <dbReference type="ARBA" id="ARBA00022475"/>
    </source>
</evidence>
<feature type="domain" description="MacB-like periplasmic core" evidence="10">
    <location>
        <begin position="27"/>
        <end position="243"/>
    </location>
</feature>
<dbReference type="InterPro" id="IPR051447">
    <property type="entry name" value="Lipoprotein-release_system"/>
</dbReference>
<dbReference type="AlphaFoldDB" id="D2XIR4"/>
<keyword evidence="6 8" id="KW-1133">Transmembrane helix</keyword>
<keyword evidence="7 8" id="KW-0472">Membrane</keyword>
<name>D2XIR4_9BACT</name>
<evidence type="ECO:0000259" key="10">
    <source>
        <dbReference type="Pfam" id="PF12704"/>
    </source>
</evidence>
<organism evidence="11">
    <name type="scientific">uncultured bacterium 9F08</name>
    <dbReference type="NCBI Taxonomy" id="697051"/>
    <lineage>
        <taxon>Bacteria</taxon>
        <taxon>environmental samples</taxon>
    </lineage>
</organism>
<reference evidence="11" key="2">
    <citation type="journal article" date="2010" name="J. Microbiol.">
        <title>Metagenomic assessment of a sulfur-oxidizing enrichment culture derived from marine sediment.</title>
        <authorList>
            <person name="Jung M.Y."/>
            <person name="Pham V."/>
            <person name="Park S.J."/>
            <person name="Kim S.J."/>
            <person name="Chae J.C."/>
            <person name="Roh Y."/>
            <person name="Rhee S.K."/>
        </authorList>
    </citation>
    <scope>NUCLEOTIDE SEQUENCE</scope>
</reference>
<keyword evidence="5 8" id="KW-0812">Transmembrane</keyword>
<dbReference type="GO" id="GO:0098797">
    <property type="term" value="C:plasma membrane protein complex"/>
    <property type="evidence" value="ECO:0007669"/>
    <property type="project" value="TreeGrafter"/>
</dbReference>
<comment type="subcellular location">
    <subcellularLocation>
        <location evidence="1">Cell membrane</location>
        <topology evidence="1">Multi-pass membrane protein</topology>
    </subcellularLocation>
</comment>
<dbReference type="InterPro" id="IPR003838">
    <property type="entry name" value="ABC3_permease_C"/>
</dbReference>
<sequence>MYRPLQLFIGLRYTRAKRRNHFISFISLTSMLGIALGVTALITVLSVMNGFETELRQRILGMTSHATISGYGQPLTRWQGLSDIADTHPEVLGSAPYIQKEGMLVHGQEVNGSILRGILPQQEPKVSSVGEDMLHGSLDDLQAGEFRIILGVDLARILGVMPGDKVTLVTPSANVTPAGVMPRMKRFTVSGIFEVGMYEYDSAMALIHLDDARRLFRMDDAVTGLRLKLDDMFRAPLVSRELAERLPGIYQVRDWTQYHANFFRAIKTEKTVMFVILLLIVAVAAFNIVSTLVMVVTDKTTDIAILRTLGATPRSILGIFMVQGTVIGFIGTVLGLAGGVALALNVETIVPAIEQLLGQKFLPADVYYISDLPSELHWDDVAKITAVSFLISVVATIYPALRASRTQPAESLRYE</sequence>
<keyword evidence="4" id="KW-1003">Cell membrane</keyword>
<dbReference type="PANTHER" id="PTHR30489">
    <property type="entry name" value="LIPOPROTEIN-RELEASING SYSTEM TRANSMEMBRANE PROTEIN LOLE"/>
    <property type="match status" value="1"/>
</dbReference>
<evidence type="ECO:0000259" key="9">
    <source>
        <dbReference type="Pfam" id="PF02687"/>
    </source>
</evidence>
<feature type="transmembrane region" description="Helical" evidence="8">
    <location>
        <begin position="317"/>
        <end position="344"/>
    </location>
</feature>
<evidence type="ECO:0000313" key="11">
    <source>
        <dbReference type="EMBL" id="ADB12524.1"/>
    </source>
</evidence>
<dbReference type="InterPro" id="IPR025857">
    <property type="entry name" value="MacB_PCD"/>
</dbReference>